<dbReference type="HOGENOM" id="CLU_085711_3_0_5"/>
<keyword evidence="3" id="KW-0949">S-adenosyl-L-methionine</keyword>
<accession>Q21BG3</accession>
<dbReference type="PANTHER" id="PTHR39322">
    <property type="entry name" value="ACYL-HOMOSERINE-LACTONE SYNTHASE"/>
    <property type="match status" value="1"/>
</dbReference>
<keyword evidence="4 5" id="KW-0071">Autoinducer synthesis</keyword>
<sequence>MIRVIDQANQLRYREILERQFRFRHEIFVKERGWTDFEKDGRYEVDQYDNEKTVYVVALDDERVIGCFRLYPTQAPHMLSEVFSYLVDGAVPQRSDMLEMTRMSVSRDRRGGSTYYELLAGLQEYGLQQGLCAVTAVIRSFRMPVVQDAGFRVHPLGLPREVNGETLMAVMFEIGEDSLERVRRTAGIGVPVLEPIPQPAGALQRKLA</sequence>
<keyword evidence="2" id="KW-0808">Transferase</keyword>
<dbReference type="Pfam" id="PF00765">
    <property type="entry name" value="Autoind_synth"/>
    <property type="match status" value="1"/>
</dbReference>
<gene>
    <name evidence="7" type="ordered locus">RPC_0701</name>
</gene>
<reference evidence="7" key="1">
    <citation type="submission" date="2006-03" db="EMBL/GenBank/DDBJ databases">
        <title>Complete sequence of Rhodopseudomonas palustris BisB18.</title>
        <authorList>
            <consortium name="US DOE Joint Genome Institute"/>
            <person name="Copeland A."/>
            <person name="Lucas S."/>
            <person name="Lapidus A."/>
            <person name="Barry K."/>
            <person name="Detter J.C."/>
            <person name="Glavina del Rio T."/>
            <person name="Hammon N."/>
            <person name="Israni S."/>
            <person name="Dalin E."/>
            <person name="Tice H."/>
            <person name="Pitluck S."/>
            <person name="Chain P."/>
            <person name="Malfatti S."/>
            <person name="Shin M."/>
            <person name="Vergez L."/>
            <person name="Schmutz J."/>
            <person name="Larimer F."/>
            <person name="Land M."/>
            <person name="Hauser L."/>
            <person name="Pelletier D.A."/>
            <person name="Kyrpides N."/>
            <person name="Anderson I."/>
            <person name="Oda Y."/>
            <person name="Harwood C.S."/>
            <person name="Richardson P."/>
        </authorList>
    </citation>
    <scope>NUCLEOTIDE SEQUENCE [LARGE SCALE GENOMIC DNA]</scope>
    <source>
        <strain evidence="7">BisB18</strain>
    </source>
</reference>
<dbReference type="GO" id="GO:0007165">
    <property type="term" value="P:signal transduction"/>
    <property type="evidence" value="ECO:0007669"/>
    <property type="project" value="TreeGrafter"/>
</dbReference>
<dbReference type="PROSITE" id="PS51186">
    <property type="entry name" value="GNAT"/>
    <property type="match status" value="1"/>
</dbReference>
<dbReference type="STRING" id="316056.RPC_0701"/>
<organism evidence="7">
    <name type="scientific">Rhodopseudomonas palustris (strain BisB18)</name>
    <dbReference type="NCBI Taxonomy" id="316056"/>
    <lineage>
        <taxon>Bacteria</taxon>
        <taxon>Pseudomonadati</taxon>
        <taxon>Pseudomonadota</taxon>
        <taxon>Alphaproteobacteria</taxon>
        <taxon>Hyphomicrobiales</taxon>
        <taxon>Nitrobacteraceae</taxon>
        <taxon>Rhodopseudomonas</taxon>
    </lineage>
</organism>
<comment type="similarity">
    <text evidence="5">Belongs to the autoinducer synthase family.</text>
</comment>
<dbReference type="PRINTS" id="PR01549">
    <property type="entry name" value="AUTOINDCRSYN"/>
</dbReference>
<dbReference type="InterPro" id="IPR016181">
    <property type="entry name" value="Acyl_CoA_acyltransferase"/>
</dbReference>
<evidence type="ECO:0000256" key="5">
    <source>
        <dbReference type="PROSITE-ProRule" id="PRU00533"/>
    </source>
</evidence>
<dbReference type="PROSITE" id="PS51187">
    <property type="entry name" value="AUTOINDUCER_SYNTH_2"/>
    <property type="match status" value="1"/>
</dbReference>
<feature type="domain" description="N-acetyltransferase" evidence="6">
    <location>
        <begin position="1"/>
        <end position="173"/>
    </location>
</feature>
<dbReference type="PANTHER" id="PTHR39322:SF1">
    <property type="entry name" value="ISOVALERYL-HOMOSERINE LACTONE SYNTHASE"/>
    <property type="match status" value="1"/>
</dbReference>
<dbReference type="GO" id="GO:0016747">
    <property type="term" value="F:acyltransferase activity, transferring groups other than amino-acyl groups"/>
    <property type="evidence" value="ECO:0007669"/>
    <property type="project" value="InterPro"/>
</dbReference>
<dbReference type="InterPro" id="IPR000182">
    <property type="entry name" value="GNAT_dom"/>
</dbReference>
<evidence type="ECO:0000259" key="6">
    <source>
        <dbReference type="PROSITE" id="PS51186"/>
    </source>
</evidence>
<evidence type="ECO:0000256" key="3">
    <source>
        <dbReference type="ARBA" id="ARBA00022691"/>
    </source>
</evidence>
<proteinExistence type="inferred from homology"/>
<name>Q21BG3_RHOPB</name>
<evidence type="ECO:0000256" key="1">
    <source>
        <dbReference type="ARBA" id="ARBA00022654"/>
    </source>
</evidence>
<dbReference type="Gene3D" id="3.40.630.30">
    <property type="match status" value="1"/>
</dbReference>
<dbReference type="RefSeq" id="WP_011471181.1">
    <property type="nucleotide sequence ID" value="NC_007925.1"/>
</dbReference>
<dbReference type="OrthoDB" id="6169313at2"/>
<dbReference type="InterPro" id="IPR001690">
    <property type="entry name" value="Autoind_synthase"/>
</dbReference>
<evidence type="ECO:0000313" key="7">
    <source>
        <dbReference type="EMBL" id="ABD86273.1"/>
    </source>
</evidence>
<keyword evidence="1 5" id="KW-0673">Quorum sensing</keyword>
<dbReference type="SUPFAM" id="SSF55729">
    <property type="entry name" value="Acyl-CoA N-acyltransferases (Nat)"/>
    <property type="match status" value="1"/>
</dbReference>
<dbReference type="AlphaFoldDB" id="Q21BG3"/>
<evidence type="ECO:0000256" key="4">
    <source>
        <dbReference type="ARBA" id="ARBA00022929"/>
    </source>
</evidence>
<dbReference type="EMBL" id="CP000301">
    <property type="protein sequence ID" value="ABD86273.1"/>
    <property type="molecule type" value="Genomic_DNA"/>
</dbReference>
<protein>
    <submittedName>
        <fullName evidence="7">Autoinducer synthesis protein</fullName>
    </submittedName>
</protein>
<dbReference type="eggNOG" id="COG3916">
    <property type="taxonomic scope" value="Bacteria"/>
</dbReference>
<dbReference type="GO" id="GO:0009372">
    <property type="term" value="P:quorum sensing"/>
    <property type="evidence" value="ECO:0007669"/>
    <property type="project" value="UniProtKB-UniRule"/>
</dbReference>
<dbReference type="KEGG" id="rpc:RPC_0701"/>
<evidence type="ECO:0000256" key="2">
    <source>
        <dbReference type="ARBA" id="ARBA00022679"/>
    </source>
</evidence>